<dbReference type="GO" id="GO:0006935">
    <property type="term" value="P:chemotaxis"/>
    <property type="evidence" value="ECO:0007669"/>
    <property type="project" value="InterPro"/>
</dbReference>
<dbReference type="EMBL" id="AOMA01000146">
    <property type="protein sequence ID" value="EMA32418.1"/>
    <property type="molecule type" value="Genomic_DNA"/>
</dbReference>
<dbReference type="OrthoDB" id="115049at2157"/>
<reference evidence="3 4" key="1">
    <citation type="journal article" date="2014" name="PLoS Genet.">
        <title>Phylogenetically driven sequencing of extremely halophilic archaea reveals strategies for static and dynamic osmo-response.</title>
        <authorList>
            <person name="Becker E.A."/>
            <person name="Seitzer P.M."/>
            <person name="Tritt A."/>
            <person name="Larsen D."/>
            <person name="Krusor M."/>
            <person name="Yao A.I."/>
            <person name="Wu D."/>
            <person name="Madern D."/>
            <person name="Eisen J.A."/>
            <person name="Darling A.E."/>
            <person name="Facciotti M.T."/>
        </authorList>
    </citation>
    <scope>NUCLEOTIDE SEQUENCE [LARGE SCALE GENOMIC DNA]</scope>
    <source>
        <strain evidence="3 4">JCM 10879</strain>
    </source>
</reference>
<dbReference type="GO" id="GO:0007165">
    <property type="term" value="P:signal transduction"/>
    <property type="evidence" value="ECO:0007669"/>
    <property type="project" value="InterPro"/>
</dbReference>
<gene>
    <name evidence="3" type="ORF">C446_14949</name>
</gene>
<dbReference type="InterPro" id="IPR002545">
    <property type="entry name" value="CheW-lke_dom"/>
</dbReference>
<dbReference type="GO" id="GO:0005829">
    <property type="term" value="C:cytosol"/>
    <property type="evidence" value="ECO:0007669"/>
    <property type="project" value="TreeGrafter"/>
</dbReference>
<dbReference type="Gene3D" id="2.30.30.40">
    <property type="entry name" value="SH3 Domains"/>
    <property type="match status" value="1"/>
</dbReference>
<proteinExistence type="predicted"/>
<feature type="region of interest" description="Disordered" evidence="1">
    <location>
        <begin position="1"/>
        <end position="20"/>
    </location>
</feature>
<evidence type="ECO:0000313" key="4">
    <source>
        <dbReference type="Proteomes" id="UP000011607"/>
    </source>
</evidence>
<dbReference type="Proteomes" id="UP000011607">
    <property type="component" value="Unassembled WGS sequence"/>
</dbReference>
<evidence type="ECO:0000259" key="2">
    <source>
        <dbReference type="PROSITE" id="PS50851"/>
    </source>
</evidence>
<dbReference type="Pfam" id="PF01584">
    <property type="entry name" value="CheW"/>
    <property type="match status" value="1"/>
</dbReference>
<dbReference type="eggNOG" id="arCOG02395">
    <property type="taxonomic scope" value="Archaea"/>
</dbReference>
<accession>M0LH61</accession>
<feature type="domain" description="CheW-like" evidence="2">
    <location>
        <begin position="24"/>
        <end position="155"/>
    </location>
</feature>
<dbReference type="AlphaFoldDB" id="M0LH61"/>
<dbReference type="RefSeq" id="WP_006673884.1">
    <property type="nucleotide sequence ID" value="NZ_AOMA01000146.1"/>
</dbReference>
<evidence type="ECO:0000313" key="3">
    <source>
        <dbReference type="EMBL" id="EMA32418.1"/>
    </source>
</evidence>
<evidence type="ECO:0000256" key="1">
    <source>
        <dbReference type="SAM" id="MobiDB-lite"/>
    </source>
</evidence>
<organism evidence="3 4">
    <name type="scientific">Halobiforma nitratireducens JCM 10879</name>
    <dbReference type="NCBI Taxonomy" id="1227454"/>
    <lineage>
        <taxon>Archaea</taxon>
        <taxon>Methanobacteriati</taxon>
        <taxon>Methanobacteriota</taxon>
        <taxon>Stenosarchaea group</taxon>
        <taxon>Halobacteria</taxon>
        <taxon>Halobacteriales</taxon>
        <taxon>Natrialbaceae</taxon>
        <taxon>Halobiforma</taxon>
    </lineage>
</organism>
<name>M0LH61_9EURY</name>
<feature type="compositionally biased region" description="Polar residues" evidence="1">
    <location>
        <begin position="1"/>
        <end position="15"/>
    </location>
</feature>
<dbReference type="PANTHER" id="PTHR22617">
    <property type="entry name" value="CHEMOTAXIS SENSOR HISTIDINE KINASE-RELATED"/>
    <property type="match status" value="1"/>
</dbReference>
<comment type="caution">
    <text evidence="3">The sequence shown here is derived from an EMBL/GenBank/DDBJ whole genome shotgun (WGS) entry which is preliminary data.</text>
</comment>
<dbReference type="STRING" id="1227454.C446_14949"/>
<dbReference type="PROSITE" id="PS50851">
    <property type="entry name" value="CHEW"/>
    <property type="match status" value="1"/>
</dbReference>
<dbReference type="SUPFAM" id="SSF50341">
    <property type="entry name" value="CheW-like"/>
    <property type="match status" value="1"/>
</dbReference>
<dbReference type="SMART" id="SM00260">
    <property type="entry name" value="CheW"/>
    <property type="match status" value="1"/>
</dbReference>
<dbReference type="PATRIC" id="fig|1227454.3.peg.3068"/>
<dbReference type="InterPro" id="IPR039315">
    <property type="entry name" value="CheW"/>
</dbReference>
<keyword evidence="4" id="KW-1185">Reference proteome</keyword>
<dbReference type="InterPro" id="IPR036061">
    <property type="entry name" value="CheW-like_dom_sf"/>
</dbReference>
<dbReference type="PANTHER" id="PTHR22617:SF23">
    <property type="entry name" value="CHEMOTAXIS PROTEIN CHEW"/>
    <property type="match status" value="1"/>
</dbReference>
<dbReference type="Gene3D" id="2.40.50.180">
    <property type="entry name" value="CheA-289, Domain 4"/>
    <property type="match status" value="1"/>
</dbReference>
<protein>
    <submittedName>
        <fullName evidence="3">Chemotaxis protein CheW</fullName>
    </submittedName>
</protein>
<sequence length="155" mass="17402">MATTNQTKRQTQNADAETESDGITTHVLEFSLGENRYCVDIGYVAEIVNTEELTPVPNTPDHIEGVMDLRGETTKIVNLRMIFGDEDPSLGSRIIVFKRKRGSDERIGWLADEVHQVEEINTNEVDTSVEGEGIAGVIRRDDEFVLWINPTDVRV</sequence>